<sequence>MLSHYRHSQYDWMWNISRLNAVEIIYTDSTKFRIGTDEPDQLLQALSY</sequence>
<organism evidence="1">
    <name type="scientific">uncultured marine group II/III euryarchaeote KM3_61_H04</name>
    <dbReference type="NCBI Taxonomy" id="1456471"/>
    <lineage>
        <taxon>Archaea</taxon>
        <taxon>Methanobacteriati</taxon>
        <taxon>Methanobacteriota</taxon>
        <taxon>environmental samples</taxon>
    </lineage>
</organism>
<reference evidence="1" key="1">
    <citation type="journal article" date="2014" name="Genome Biol. Evol.">
        <title>Pangenome evidence for extensive interdomain horizontal transfer affecting lineage core and shell genes in uncultured planktonic thaumarchaeota and euryarchaeota.</title>
        <authorList>
            <person name="Deschamps P."/>
            <person name="Zivanovic Y."/>
            <person name="Moreira D."/>
            <person name="Rodriguez-Valera F."/>
            <person name="Lopez-Garcia P."/>
        </authorList>
    </citation>
    <scope>NUCLEOTIDE SEQUENCE</scope>
</reference>
<protein>
    <submittedName>
        <fullName evidence="1">Uncharacterized protein</fullName>
    </submittedName>
</protein>
<accession>A0A075H9V9</accession>
<dbReference type="AlphaFoldDB" id="A0A075H9V9"/>
<evidence type="ECO:0000313" key="1">
    <source>
        <dbReference type="EMBL" id="AIF13341.1"/>
    </source>
</evidence>
<name>A0A075H9V9_9EURY</name>
<proteinExistence type="predicted"/>
<dbReference type="EMBL" id="KF900970">
    <property type="protein sequence ID" value="AIF13341.1"/>
    <property type="molecule type" value="Genomic_DNA"/>
</dbReference>